<proteinExistence type="predicted"/>
<reference evidence="1 4" key="2">
    <citation type="submission" date="2019-07" db="EMBL/GenBank/DDBJ databases">
        <title>Draft genome Sequence of Chlorobium phaeovibrioides sp. strain PhvTcv-s14, from the Phylum Chlorobi.</title>
        <authorList>
            <person name="Babenko V."/>
            <person name="Boldyreva D."/>
            <person name="Kanygina A."/>
            <person name="Selezneva O."/>
            <person name="Akopiyan T."/>
            <person name="Lunina O."/>
        </authorList>
    </citation>
    <scope>NUCLEOTIDE SEQUENCE [LARGE SCALE GENOMIC DNA]</scope>
    <source>
        <strain evidence="1 4">GrTcv12</strain>
    </source>
</reference>
<dbReference type="Proteomes" id="UP000279908">
    <property type="component" value="Unassembled WGS sequence"/>
</dbReference>
<dbReference type="EMBL" id="VMRG01000001">
    <property type="protein sequence ID" value="KAA6231769.1"/>
    <property type="molecule type" value="Genomic_DNA"/>
</dbReference>
<comment type="caution">
    <text evidence="2">The sequence shown here is derived from an EMBL/GenBank/DDBJ whole genome shotgun (WGS) entry which is preliminary data.</text>
</comment>
<evidence type="ECO:0000313" key="4">
    <source>
        <dbReference type="Proteomes" id="UP000327458"/>
    </source>
</evidence>
<dbReference type="EMBL" id="RXYK01000008">
    <property type="protein sequence ID" value="RTY37773.1"/>
    <property type="molecule type" value="Genomic_DNA"/>
</dbReference>
<dbReference type="RefSeq" id="WP_126384601.1">
    <property type="nucleotide sequence ID" value="NZ_CP041698.1"/>
</dbReference>
<evidence type="ECO:0008006" key="5">
    <source>
        <dbReference type="Google" id="ProtNLM"/>
    </source>
</evidence>
<name>A0A3S0N9Z7_CHLPH</name>
<evidence type="ECO:0000313" key="1">
    <source>
        <dbReference type="EMBL" id="KAA6231769.1"/>
    </source>
</evidence>
<evidence type="ECO:0000313" key="3">
    <source>
        <dbReference type="Proteomes" id="UP000279908"/>
    </source>
</evidence>
<sequence length="249" mass="28433">MTNGIKKSIIFMTGCIDPGGMHMTILTDTAKRKVQYIDAIRFYLNSASVPVLFIENSGNDISSEFRKEINEKTLEIVTFNGNDYDKKKGKGYGEMLIIEEAIRSSSLFDQADFIFKATGRYKVLNIRSFVEFVNEKPDAAELMVNLLPTLADADSRFFGAKRDFFRNFLIGYRSRLNDQDCFYFETALASAVHMAIVDGYRYSGLHHYPRYSAESGTGGGVYNDSWSRWVIKDLLLKGQHRLQQAFKIR</sequence>
<accession>A0A3S0N9Z7</accession>
<protein>
    <recommendedName>
        <fullName evidence="5">Glycosyltransferase family 2 protein</fullName>
    </recommendedName>
</protein>
<evidence type="ECO:0000313" key="2">
    <source>
        <dbReference type="EMBL" id="RTY37773.1"/>
    </source>
</evidence>
<dbReference type="Proteomes" id="UP000327458">
    <property type="component" value="Unassembled WGS sequence"/>
</dbReference>
<organism evidence="2 3">
    <name type="scientific">Chlorobium phaeovibrioides</name>
    <dbReference type="NCBI Taxonomy" id="1094"/>
    <lineage>
        <taxon>Bacteria</taxon>
        <taxon>Pseudomonadati</taxon>
        <taxon>Chlorobiota</taxon>
        <taxon>Chlorobiia</taxon>
        <taxon>Chlorobiales</taxon>
        <taxon>Chlorobiaceae</taxon>
        <taxon>Chlorobium/Pelodictyon group</taxon>
        <taxon>Chlorobium</taxon>
    </lineage>
</organism>
<dbReference type="AlphaFoldDB" id="A0A3S0N9Z7"/>
<reference evidence="2 3" key="1">
    <citation type="submission" date="2018-12" db="EMBL/GenBank/DDBJ databases">
        <authorList>
            <person name="Lunina O.N."/>
            <person name="Grouzdev D.S."/>
            <person name="Gorlenko V.M."/>
            <person name="Savvichev A.S."/>
        </authorList>
    </citation>
    <scope>NUCLEOTIDE SEQUENCE [LARGE SCALE GENOMIC DNA]</scope>
    <source>
        <strain evidence="2 3">BrKhr-17</strain>
    </source>
</reference>
<gene>
    <name evidence="2" type="ORF">EKD02_06515</name>
    <name evidence="1" type="ORF">FP507_00585</name>
</gene>